<evidence type="ECO:0000256" key="1">
    <source>
        <dbReference type="ARBA" id="ARBA00023235"/>
    </source>
</evidence>
<accession>A0AAN7MB34</accession>
<proteinExistence type="predicted"/>
<protein>
    <recommendedName>
        <fullName evidence="4">Aspartate racemase</fullName>
    </recommendedName>
</protein>
<evidence type="ECO:0008006" key="4">
    <source>
        <dbReference type="Google" id="ProtNLM"/>
    </source>
</evidence>
<keyword evidence="1" id="KW-0413">Isomerase</keyword>
<keyword evidence="3" id="KW-1185">Reference proteome</keyword>
<evidence type="ECO:0000313" key="2">
    <source>
        <dbReference type="EMBL" id="KAK4802329.1"/>
    </source>
</evidence>
<dbReference type="GO" id="GO:0047661">
    <property type="term" value="F:amino-acid racemase activity"/>
    <property type="evidence" value="ECO:0007669"/>
    <property type="project" value="InterPro"/>
</dbReference>
<dbReference type="PANTHER" id="PTHR21198:SF7">
    <property type="entry name" value="ASPARTATE-GLUTAMATE RACEMASE FAMILY"/>
    <property type="match status" value="1"/>
</dbReference>
<dbReference type="Gene3D" id="3.40.50.1860">
    <property type="match status" value="2"/>
</dbReference>
<dbReference type="SUPFAM" id="SSF53681">
    <property type="entry name" value="Aspartate/glutamate racemase"/>
    <property type="match status" value="2"/>
</dbReference>
<sequence>MFDGGMTISFSVLNYSPRKFVFVNVPQKSIFSRARLNPVLAIPSSSSVILQTDESDNQLEVKKRSGNISASKSHDAATNSLLRQSNAVGIIGGVSIDSTLSFAQKLVKWSSKDGEYGVPLILCSDPTLNKELLLHERSSFPLIGGSKPEKPNFDPELIVESLRSKRAFLEKSGARCIVMPCHIMHSLLDEVSSGSTVSFLHMADCVAKELKDANMKPLETGSPLRIGLLTTDAVLAAGFYQERLQNEGFEVVLPDKATMEHTVIPAIEASIRKDMEGAQNLLRIALQVLLVRAVNTIIVASADLQNLLPQDDPLLKKCIDPMDSLARATILWVKSAEKECGFNNVLAKLCLSFHQFSLQKETYSEAIPSSLSQLFKTKVIS</sequence>
<comment type="caution">
    <text evidence="2">The sequence shown here is derived from an EMBL/GenBank/DDBJ whole genome shotgun (WGS) entry which is preliminary data.</text>
</comment>
<dbReference type="InterPro" id="IPR001920">
    <property type="entry name" value="Asp/Glu_race"/>
</dbReference>
<dbReference type="InterPro" id="IPR015942">
    <property type="entry name" value="Asp/Glu/hydantoin_racemase"/>
</dbReference>
<organism evidence="2 3">
    <name type="scientific">Trapa natans</name>
    <name type="common">Water chestnut</name>
    <dbReference type="NCBI Taxonomy" id="22666"/>
    <lineage>
        <taxon>Eukaryota</taxon>
        <taxon>Viridiplantae</taxon>
        <taxon>Streptophyta</taxon>
        <taxon>Embryophyta</taxon>
        <taxon>Tracheophyta</taxon>
        <taxon>Spermatophyta</taxon>
        <taxon>Magnoliopsida</taxon>
        <taxon>eudicotyledons</taxon>
        <taxon>Gunneridae</taxon>
        <taxon>Pentapetalae</taxon>
        <taxon>rosids</taxon>
        <taxon>malvids</taxon>
        <taxon>Myrtales</taxon>
        <taxon>Lythraceae</taxon>
        <taxon>Trapa</taxon>
    </lineage>
</organism>
<dbReference type="Proteomes" id="UP001346149">
    <property type="component" value="Unassembled WGS sequence"/>
</dbReference>
<name>A0AAN7MB34_TRANT</name>
<reference evidence="2 3" key="1">
    <citation type="journal article" date="2023" name="Hortic Res">
        <title>Pangenome of water caltrop reveals structural variations and asymmetric subgenome divergence after allopolyploidization.</title>
        <authorList>
            <person name="Zhang X."/>
            <person name="Chen Y."/>
            <person name="Wang L."/>
            <person name="Yuan Y."/>
            <person name="Fang M."/>
            <person name="Shi L."/>
            <person name="Lu R."/>
            <person name="Comes H.P."/>
            <person name="Ma Y."/>
            <person name="Chen Y."/>
            <person name="Huang G."/>
            <person name="Zhou Y."/>
            <person name="Zheng Z."/>
            <person name="Qiu Y."/>
        </authorList>
    </citation>
    <scope>NUCLEOTIDE SEQUENCE [LARGE SCALE GENOMIC DNA]</scope>
    <source>
        <strain evidence="2">F231</strain>
    </source>
</reference>
<dbReference type="PANTHER" id="PTHR21198">
    <property type="entry name" value="GLUTAMATE RACEMASE"/>
    <property type="match status" value="1"/>
</dbReference>
<dbReference type="AlphaFoldDB" id="A0AAN7MB34"/>
<dbReference type="Pfam" id="PF01177">
    <property type="entry name" value="Asp_Glu_race"/>
    <property type="match status" value="1"/>
</dbReference>
<evidence type="ECO:0000313" key="3">
    <source>
        <dbReference type="Proteomes" id="UP001346149"/>
    </source>
</evidence>
<dbReference type="EMBL" id="JAXQNO010000002">
    <property type="protein sequence ID" value="KAK4802329.1"/>
    <property type="molecule type" value="Genomic_DNA"/>
</dbReference>
<gene>
    <name evidence="2" type="ORF">SAY86_000532</name>
</gene>